<feature type="region of interest" description="Disordered" evidence="1">
    <location>
        <begin position="78"/>
        <end position="110"/>
    </location>
</feature>
<reference evidence="3" key="1">
    <citation type="journal article" date="2022" name="bioRxiv">
        <title>Sequencing and chromosome-scale assembly of the giantPleurodeles waltlgenome.</title>
        <authorList>
            <person name="Brown T."/>
            <person name="Elewa A."/>
            <person name="Iarovenko S."/>
            <person name="Subramanian E."/>
            <person name="Araus A.J."/>
            <person name="Petzold A."/>
            <person name="Susuki M."/>
            <person name="Suzuki K.-i.T."/>
            <person name="Hayashi T."/>
            <person name="Toyoda A."/>
            <person name="Oliveira C."/>
            <person name="Osipova E."/>
            <person name="Leigh N.D."/>
            <person name="Simon A."/>
            <person name="Yun M.H."/>
        </authorList>
    </citation>
    <scope>NUCLEOTIDE SEQUENCE</scope>
    <source>
        <strain evidence="3">20211129_DDA</strain>
        <tissue evidence="3">Liver</tissue>
    </source>
</reference>
<keyword evidence="2" id="KW-1133">Transmembrane helix</keyword>
<comment type="caution">
    <text evidence="3">The sequence shown here is derived from an EMBL/GenBank/DDBJ whole genome shotgun (WGS) entry which is preliminary data.</text>
</comment>
<organism evidence="3 4">
    <name type="scientific">Pleurodeles waltl</name>
    <name type="common">Iberian ribbed newt</name>
    <dbReference type="NCBI Taxonomy" id="8319"/>
    <lineage>
        <taxon>Eukaryota</taxon>
        <taxon>Metazoa</taxon>
        <taxon>Chordata</taxon>
        <taxon>Craniata</taxon>
        <taxon>Vertebrata</taxon>
        <taxon>Euteleostomi</taxon>
        <taxon>Amphibia</taxon>
        <taxon>Batrachia</taxon>
        <taxon>Caudata</taxon>
        <taxon>Salamandroidea</taxon>
        <taxon>Salamandridae</taxon>
        <taxon>Pleurodelinae</taxon>
        <taxon>Pleurodeles</taxon>
    </lineage>
</organism>
<accession>A0AAV7QLZ9</accession>
<keyword evidence="4" id="KW-1185">Reference proteome</keyword>
<name>A0AAV7QLZ9_PLEWA</name>
<evidence type="ECO:0000313" key="4">
    <source>
        <dbReference type="Proteomes" id="UP001066276"/>
    </source>
</evidence>
<sequence length="110" mass="11930">MATVLCPDVYLELSKCSTCHHHRRLSGSRATAAAHCFGPAALLGLAMVSVSCLVGHGIEMRRAVFNFVKLRTLARTGEALRSPGPNGREPAGSALLSQRPRLHHRTDVFR</sequence>
<evidence type="ECO:0000313" key="3">
    <source>
        <dbReference type="EMBL" id="KAJ1141526.1"/>
    </source>
</evidence>
<evidence type="ECO:0000256" key="1">
    <source>
        <dbReference type="SAM" id="MobiDB-lite"/>
    </source>
</evidence>
<proteinExistence type="predicted"/>
<dbReference type="Proteomes" id="UP001066276">
    <property type="component" value="Chromosome 6"/>
</dbReference>
<feature type="transmembrane region" description="Helical" evidence="2">
    <location>
        <begin position="32"/>
        <end position="54"/>
    </location>
</feature>
<evidence type="ECO:0000256" key="2">
    <source>
        <dbReference type="SAM" id="Phobius"/>
    </source>
</evidence>
<keyword evidence="2" id="KW-0472">Membrane</keyword>
<gene>
    <name evidence="3" type="ORF">NDU88_007856</name>
</gene>
<protein>
    <submittedName>
        <fullName evidence="3">Uncharacterized protein</fullName>
    </submittedName>
</protein>
<dbReference type="EMBL" id="JANPWB010000010">
    <property type="protein sequence ID" value="KAJ1141526.1"/>
    <property type="molecule type" value="Genomic_DNA"/>
</dbReference>
<keyword evidence="2" id="KW-0812">Transmembrane</keyword>
<dbReference type="AlphaFoldDB" id="A0AAV7QLZ9"/>